<gene>
    <name evidence="1" type="ORF">ACFP90_02660</name>
</gene>
<accession>A0ABW1ZH71</accession>
<reference evidence="2" key="1">
    <citation type="journal article" date="2019" name="Int. J. Syst. Evol. Microbiol.">
        <title>The Global Catalogue of Microorganisms (GCM) 10K type strain sequencing project: providing services to taxonomists for standard genome sequencing and annotation.</title>
        <authorList>
            <consortium name="The Broad Institute Genomics Platform"/>
            <consortium name="The Broad Institute Genome Sequencing Center for Infectious Disease"/>
            <person name="Wu L."/>
            <person name="Ma J."/>
        </authorList>
    </citation>
    <scope>NUCLEOTIDE SEQUENCE [LARGE SCALE GENOMIC DNA]</scope>
    <source>
        <strain evidence="2">CCUG 63830</strain>
    </source>
</reference>
<name>A0ABW1ZH71_9DEIO</name>
<proteinExistence type="predicted"/>
<comment type="caution">
    <text evidence="1">The sequence shown here is derived from an EMBL/GenBank/DDBJ whole genome shotgun (WGS) entry which is preliminary data.</text>
</comment>
<dbReference type="EMBL" id="JBHSWB010000001">
    <property type="protein sequence ID" value="MFC6659395.1"/>
    <property type="molecule type" value="Genomic_DNA"/>
</dbReference>
<evidence type="ECO:0000313" key="1">
    <source>
        <dbReference type="EMBL" id="MFC6659395.1"/>
    </source>
</evidence>
<organism evidence="1 2">
    <name type="scientific">Deinococcus multiflagellatus</name>
    <dbReference type="NCBI Taxonomy" id="1656887"/>
    <lineage>
        <taxon>Bacteria</taxon>
        <taxon>Thermotogati</taxon>
        <taxon>Deinococcota</taxon>
        <taxon>Deinococci</taxon>
        <taxon>Deinococcales</taxon>
        <taxon>Deinococcaceae</taxon>
        <taxon>Deinococcus</taxon>
    </lineage>
</organism>
<dbReference type="RefSeq" id="WP_380053968.1">
    <property type="nucleotide sequence ID" value="NZ_JBHSWB010000001.1"/>
</dbReference>
<dbReference type="Proteomes" id="UP001596317">
    <property type="component" value="Unassembled WGS sequence"/>
</dbReference>
<keyword evidence="2" id="KW-1185">Reference proteome</keyword>
<evidence type="ECO:0000313" key="2">
    <source>
        <dbReference type="Proteomes" id="UP001596317"/>
    </source>
</evidence>
<sequence>MGTVLRETSAPGRVLVKVGRGQVAVLPEHLKLMPEPGQGQRE</sequence>
<protein>
    <submittedName>
        <fullName evidence="1">Uncharacterized protein</fullName>
    </submittedName>
</protein>